<dbReference type="Proteomes" id="UP001162131">
    <property type="component" value="Unassembled WGS sequence"/>
</dbReference>
<dbReference type="AlphaFoldDB" id="A0AAU9J4E1"/>
<comment type="caution">
    <text evidence="1">The sequence shown here is derived from an EMBL/GenBank/DDBJ whole genome shotgun (WGS) entry which is preliminary data.</text>
</comment>
<sequence length="280" mass="32415">MYNGYIHDREKQKEEAKLSNLKKVKKSLTAQIKMRAELVKSHQRRTEKRILEMAENPVPIPRIISTARNYTYLGDPAFRFRPKNDEERIKDTLVKYQNLDPVPYNTFKFQFRQRLKTKEINPDLKFTPRDRYERIFDSLNQQKAILSNSWYISDKNNQNETKNGENVLPQHLHKTYYKTVESLALDVSPSLKGPSLAEVKINVKKAKKGLTGDPNLPKNPIIIAKLADIGKLKSKDDLILVDGQLSELAREVMGKCNLKATIDRSAFTSRSSSVPKQFYY</sequence>
<proteinExistence type="predicted"/>
<protein>
    <submittedName>
        <fullName evidence="1">Uncharacterized protein</fullName>
    </submittedName>
</protein>
<organism evidence="1 2">
    <name type="scientific">Blepharisma stoltei</name>
    <dbReference type="NCBI Taxonomy" id="1481888"/>
    <lineage>
        <taxon>Eukaryota</taxon>
        <taxon>Sar</taxon>
        <taxon>Alveolata</taxon>
        <taxon>Ciliophora</taxon>
        <taxon>Postciliodesmatophora</taxon>
        <taxon>Heterotrichea</taxon>
        <taxon>Heterotrichida</taxon>
        <taxon>Blepharismidae</taxon>
        <taxon>Blepharisma</taxon>
    </lineage>
</organism>
<name>A0AAU9J4E1_9CILI</name>
<dbReference type="EMBL" id="CAJZBQ010000024">
    <property type="protein sequence ID" value="CAG9320141.1"/>
    <property type="molecule type" value="Genomic_DNA"/>
</dbReference>
<evidence type="ECO:0000313" key="2">
    <source>
        <dbReference type="Proteomes" id="UP001162131"/>
    </source>
</evidence>
<gene>
    <name evidence="1" type="ORF">BSTOLATCC_MIC25376</name>
</gene>
<accession>A0AAU9J4E1</accession>
<evidence type="ECO:0000313" key="1">
    <source>
        <dbReference type="EMBL" id="CAG9320141.1"/>
    </source>
</evidence>
<keyword evidence="2" id="KW-1185">Reference proteome</keyword>
<reference evidence="1" key="1">
    <citation type="submission" date="2021-09" db="EMBL/GenBank/DDBJ databases">
        <authorList>
            <consortium name="AG Swart"/>
            <person name="Singh M."/>
            <person name="Singh A."/>
            <person name="Seah K."/>
            <person name="Emmerich C."/>
        </authorList>
    </citation>
    <scope>NUCLEOTIDE SEQUENCE</scope>
    <source>
        <strain evidence="1">ATCC30299</strain>
    </source>
</reference>